<keyword evidence="2" id="KW-0732">Signal</keyword>
<dbReference type="Proteomes" id="UP000264492">
    <property type="component" value="Unassembled WGS sequence"/>
</dbReference>
<dbReference type="RefSeq" id="WP_115859594.1">
    <property type="nucleotide sequence ID" value="NZ_QTSU01000002.1"/>
</dbReference>
<feature type="chain" id="PRO_5016819873" evidence="2">
    <location>
        <begin position="27"/>
        <end position="130"/>
    </location>
</feature>
<dbReference type="SUPFAM" id="SSF47473">
    <property type="entry name" value="EF-hand"/>
    <property type="match status" value="1"/>
</dbReference>
<feature type="compositionally biased region" description="Low complexity" evidence="1">
    <location>
        <begin position="27"/>
        <end position="67"/>
    </location>
</feature>
<sequence>MNTLSRKSLIGAFALAAALSAPMAFAQEAEQAPPADQAQSADAAQTSDPAATPATPAAPAATAAAPQKKSWNDVDADKNGSLSKAEAEAVPALTQVFDKADSNADGALTAEEYKAYVAKAQTGKTGQHGG</sequence>
<dbReference type="InterPro" id="IPR018247">
    <property type="entry name" value="EF_Hand_1_Ca_BS"/>
</dbReference>
<evidence type="ECO:0000313" key="5">
    <source>
        <dbReference type="Proteomes" id="UP000264492"/>
    </source>
</evidence>
<evidence type="ECO:0000259" key="3">
    <source>
        <dbReference type="PROSITE" id="PS50222"/>
    </source>
</evidence>
<dbReference type="Gene3D" id="1.10.238.10">
    <property type="entry name" value="EF-hand"/>
    <property type="match status" value="1"/>
</dbReference>
<dbReference type="EMBL" id="QTSU01000002">
    <property type="protein sequence ID" value="RDZ27217.1"/>
    <property type="molecule type" value="Genomic_DNA"/>
</dbReference>
<name>A0A371K057_9GAMM</name>
<feature type="region of interest" description="Disordered" evidence="1">
    <location>
        <begin position="27"/>
        <end position="85"/>
    </location>
</feature>
<evidence type="ECO:0000256" key="1">
    <source>
        <dbReference type="SAM" id="MobiDB-lite"/>
    </source>
</evidence>
<organism evidence="4 5">
    <name type="scientific">Lysobacter silvisoli</name>
    <dbReference type="NCBI Taxonomy" id="2293254"/>
    <lineage>
        <taxon>Bacteria</taxon>
        <taxon>Pseudomonadati</taxon>
        <taxon>Pseudomonadota</taxon>
        <taxon>Gammaproteobacteria</taxon>
        <taxon>Lysobacterales</taxon>
        <taxon>Lysobacteraceae</taxon>
        <taxon>Lysobacter</taxon>
    </lineage>
</organism>
<dbReference type="GO" id="GO:0005509">
    <property type="term" value="F:calcium ion binding"/>
    <property type="evidence" value="ECO:0007669"/>
    <property type="project" value="InterPro"/>
</dbReference>
<dbReference type="OrthoDB" id="6310942at2"/>
<keyword evidence="5" id="KW-1185">Reference proteome</keyword>
<dbReference type="InterPro" id="IPR011992">
    <property type="entry name" value="EF-hand-dom_pair"/>
</dbReference>
<comment type="caution">
    <text evidence="4">The sequence shown here is derived from an EMBL/GenBank/DDBJ whole genome shotgun (WGS) entry which is preliminary data.</text>
</comment>
<feature type="signal peptide" evidence="2">
    <location>
        <begin position="1"/>
        <end position="26"/>
    </location>
</feature>
<dbReference type="Pfam" id="PF13202">
    <property type="entry name" value="EF-hand_5"/>
    <property type="match status" value="1"/>
</dbReference>
<feature type="domain" description="EF-hand" evidence="3">
    <location>
        <begin position="88"/>
        <end position="123"/>
    </location>
</feature>
<protein>
    <submittedName>
        <fullName evidence="4">EF-hand domain-containing protein</fullName>
    </submittedName>
</protein>
<evidence type="ECO:0000313" key="4">
    <source>
        <dbReference type="EMBL" id="RDZ27217.1"/>
    </source>
</evidence>
<dbReference type="PROSITE" id="PS50222">
    <property type="entry name" value="EF_HAND_2"/>
    <property type="match status" value="1"/>
</dbReference>
<dbReference type="AlphaFoldDB" id="A0A371K057"/>
<accession>A0A371K057</accession>
<dbReference type="PROSITE" id="PS00018">
    <property type="entry name" value="EF_HAND_1"/>
    <property type="match status" value="1"/>
</dbReference>
<reference evidence="4 5" key="1">
    <citation type="submission" date="2018-08" db="EMBL/GenBank/DDBJ databases">
        <title>Lysobacter sp. zong2l5, whole genome shotgun sequence.</title>
        <authorList>
            <person name="Zhang X."/>
            <person name="Feng G."/>
            <person name="Zhu H."/>
        </authorList>
    </citation>
    <scope>NUCLEOTIDE SEQUENCE [LARGE SCALE GENOMIC DNA]</scope>
    <source>
        <strain evidence="5">zong2l5</strain>
    </source>
</reference>
<dbReference type="InterPro" id="IPR002048">
    <property type="entry name" value="EF_hand_dom"/>
</dbReference>
<gene>
    <name evidence="4" type="ORF">DX914_13280</name>
</gene>
<evidence type="ECO:0000256" key="2">
    <source>
        <dbReference type="SAM" id="SignalP"/>
    </source>
</evidence>
<proteinExistence type="predicted"/>